<evidence type="ECO:0000313" key="2">
    <source>
        <dbReference type="Proteomes" id="UP000244855"/>
    </source>
</evidence>
<keyword evidence="2" id="KW-1185">Reference proteome</keyword>
<dbReference type="EMBL" id="KZ805977">
    <property type="protein sequence ID" value="PVH91058.1"/>
    <property type="molecule type" value="Genomic_DNA"/>
</dbReference>
<organism evidence="1 2">
    <name type="scientific">Periconia macrospinosa</name>
    <dbReference type="NCBI Taxonomy" id="97972"/>
    <lineage>
        <taxon>Eukaryota</taxon>
        <taxon>Fungi</taxon>
        <taxon>Dikarya</taxon>
        <taxon>Ascomycota</taxon>
        <taxon>Pezizomycotina</taxon>
        <taxon>Dothideomycetes</taxon>
        <taxon>Pleosporomycetidae</taxon>
        <taxon>Pleosporales</taxon>
        <taxon>Massarineae</taxon>
        <taxon>Periconiaceae</taxon>
        <taxon>Periconia</taxon>
    </lineage>
</organism>
<sequence length="94" mass="11150">MALGGQTETHLYDTRDCRAHVRSRWLFSRTIPVSRRHVEPFHLHNVLATMAFCQGRRTLSYLSPSYFIAFPINERRLDLGCCLVWESRRWAREV</sequence>
<dbReference type="OrthoDB" id="3772764at2759"/>
<name>A0A2V1CZ90_9PLEO</name>
<evidence type="ECO:0000313" key="1">
    <source>
        <dbReference type="EMBL" id="PVH91058.1"/>
    </source>
</evidence>
<protein>
    <submittedName>
        <fullName evidence="1">Uncharacterized protein</fullName>
    </submittedName>
</protein>
<proteinExistence type="predicted"/>
<dbReference type="Proteomes" id="UP000244855">
    <property type="component" value="Unassembled WGS sequence"/>
</dbReference>
<accession>A0A2V1CZ90</accession>
<gene>
    <name evidence="1" type="ORF">DM02DRAFT_373349</name>
</gene>
<dbReference type="AlphaFoldDB" id="A0A2V1CZ90"/>
<reference evidence="1 2" key="1">
    <citation type="journal article" date="2018" name="Sci. Rep.">
        <title>Comparative genomics provides insights into the lifestyle and reveals functional heterogeneity of dark septate endophytic fungi.</title>
        <authorList>
            <person name="Knapp D.G."/>
            <person name="Nemeth J.B."/>
            <person name="Barry K."/>
            <person name="Hainaut M."/>
            <person name="Henrissat B."/>
            <person name="Johnson J."/>
            <person name="Kuo A."/>
            <person name="Lim J.H.P."/>
            <person name="Lipzen A."/>
            <person name="Nolan M."/>
            <person name="Ohm R.A."/>
            <person name="Tamas L."/>
            <person name="Grigoriev I.V."/>
            <person name="Spatafora J.W."/>
            <person name="Nagy L.G."/>
            <person name="Kovacs G.M."/>
        </authorList>
    </citation>
    <scope>NUCLEOTIDE SEQUENCE [LARGE SCALE GENOMIC DNA]</scope>
    <source>
        <strain evidence="1 2">DSE2036</strain>
    </source>
</reference>